<keyword evidence="3 8" id="KW-1134">Transmembrane beta strand</keyword>
<keyword evidence="6 8" id="KW-0472">Membrane</keyword>
<feature type="domain" description="TonB-dependent receptor plug" evidence="12">
    <location>
        <begin position="46"/>
        <end position="159"/>
    </location>
</feature>
<evidence type="ECO:0000259" key="12">
    <source>
        <dbReference type="Pfam" id="PF07715"/>
    </source>
</evidence>
<sequence length="944" mass="102224">MRKNLLSVAVAATIMVPALPAFAQEDAQMVEEVVVTGSRIARDGFDSSSPIASYGTEEISRSGVASIDEFLKEDPVFTGFQMGTSTNNGAEQGQKKIDMRGLEFKRTLVLVNGRRTIGDVNSSTGGVDINTIPEAMIDRVEVLKDGASTIYGSDALAGVVNFILKDDFEGFELNANMGQGAEDGQAKNGGFSMLAGLNADRGNMMMSLGYSVQEEMYQAERDWATEALYPLLQDGEFVAVGSGSSTSRKIRVPGAGDYIYDPELGKARKMVTAGANNDLYNYAPVNALITPNERWQFGALGNVEITDNVEGYFEALYTRRTSHQRLAADASFAVTPTFETPNNGTQWNDYVPASNPYNPFGVNPANDLGLSDLGVRVNRRFVESGGRLFTQTADTYRMVAGFKGDITDSVSWDFSYTFAESQTADETTNYGRFDRWATAVDPDACAADAACTAAGGVINPFGDYGSITPSQMKYLTAGSLKDLYKGRLEMAALNFSGDMFSMSGGTAGWAIGFENRHEQGQYIPDEFVAGGLTTGGAGDPQEGGFSVQEVYGEIFLPVLDNLNLNASTRYSDYNTSAGTATTYKVGMDYQPVEDLRVRAGFSTGFRAPNISELNQGASGGFPIVEPLCEFADRRLAAGDISQVVYDNCQALGLNTSDLGEVGFAWQSYYETSAPAKPLKPEESESINIGFVYTPAFLDGLSFSVDYWDISIDNVIGSENINDLMTACMESVGLSSVACDAFADGKPFWTGADGAPVSPTDPSLGFMPYPSDAQGAFGNLGKLNTNGFDFAARYRGELSAGPMQGYTLGWTATLVDSYEREYPLAGARELVGTADGFLVIPEWRWNTNVGIFGDNWTLDWDMRFIDESIDAHRPASITDDAVAEDIIYHDLIGSYTWQNINFSFGINNLTDEDAPRFHSAFNANTEPGMYDVIGRRFFTGVNIKF</sequence>
<evidence type="ECO:0000256" key="5">
    <source>
        <dbReference type="ARBA" id="ARBA00023077"/>
    </source>
</evidence>
<evidence type="ECO:0000256" key="8">
    <source>
        <dbReference type="PROSITE-ProRule" id="PRU01360"/>
    </source>
</evidence>
<evidence type="ECO:0000259" key="11">
    <source>
        <dbReference type="Pfam" id="PF00593"/>
    </source>
</evidence>
<keyword evidence="10" id="KW-0732">Signal</keyword>
<dbReference type="InterPro" id="IPR037066">
    <property type="entry name" value="Plug_dom_sf"/>
</dbReference>
<dbReference type="Proteomes" id="UP000306791">
    <property type="component" value="Unassembled WGS sequence"/>
</dbReference>
<feature type="chain" id="PRO_5045464156" evidence="10">
    <location>
        <begin position="24"/>
        <end position="944"/>
    </location>
</feature>
<dbReference type="InterPro" id="IPR036942">
    <property type="entry name" value="Beta-barrel_TonB_sf"/>
</dbReference>
<keyword evidence="14" id="KW-1185">Reference proteome</keyword>
<proteinExistence type="inferred from homology"/>
<dbReference type="InterPro" id="IPR000531">
    <property type="entry name" value="Beta-barrel_TonB"/>
</dbReference>
<accession>A0ABY2UN62</accession>
<gene>
    <name evidence="13" type="ORF">FDY93_00590</name>
</gene>
<feature type="signal peptide" evidence="10">
    <location>
        <begin position="1"/>
        <end position="23"/>
    </location>
</feature>
<evidence type="ECO:0000256" key="6">
    <source>
        <dbReference type="ARBA" id="ARBA00023136"/>
    </source>
</evidence>
<name>A0ABY2UN62_9GAMM</name>
<organism evidence="13 14">
    <name type="scientific">Microbulbifer harenosus</name>
    <dbReference type="NCBI Taxonomy" id="2576840"/>
    <lineage>
        <taxon>Bacteria</taxon>
        <taxon>Pseudomonadati</taxon>
        <taxon>Pseudomonadota</taxon>
        <taxon>Gammaproteobacteria</taxon>
        <taxon>Cellvibrionales</taxon>
        <taxon>Microbulbiferaceae</taxon>
        <taxon>Microbulbifer</taxon>
    </lineage>
</organism>
<protein>
    <submittedName>
        <fullName evidence="13">TonB-dependent receptor</fullName>
    </submittedName>
</protein>
<comment type="similarity">
    <text evidence="8 9">Belongs to the TonB-dependent receptor family.</text>
</comment>
<dbReference type="Pfam" id="PF07715">
    <property type="entry name" value="Plug"/>
    <property type="match status" value="1"/>
</dbReference>
<dbReference type="PANTHER" id="PTHR47234:SF2">
    <property type="entry name" value="TONB-DEPENDENT RECEPTOR"/>
    <property type="match status" value="1"/>
</dbReference>
<dbReference type="PROSITE" id="PS52016">
    <property type="entry name" value="TONB_DEPENDENT_REC_3"/>
    <property type="match status" value="1"/>
</dbReference>
<dbReference type="Gene3D" id="2.40.170.20">
    <property type="entry name" value="TonB-dependent receptor, beta-barrel domain"/>
    <property type="match status" value="1"/>
</dbReference>
<evidence type="ECO:0000256" key="10">
    <source>
        <dbReference type="SAM" id="SignalP"/>
    </source>
</evidence>
<evidence type="ECO:0000256" key="9">
    <source>
        <dbReference type="RuleBase" id="RU003357"/>
    </source>
</evidence>
<keyword evidence="2 8" id="KW-0813">Transport</keyword>
<keyword evidence="5 9" id="KW-0798">TonB box</keyword>
<keyword evidence="7 8" id="KW-0998">Cell outer membrane</keyword>
<evidence type="ECO:0000313" key="13">
    <source>
        <dbReference type="EMBL" id="TLM79910.1"/>
    </source>
</evidence>
<evidence type="ECO:0000313" key="14">
    <source>
        <dbReference type="Proteomes" id="UP000306791"/>
    </source>
</evidence>
<comment type="subcellular location">
    <subcellularLocation>
        <location evidence="1 8">Cell outer membrane</location>
        <topology evidence="1 8">Multi-pass membrane protein</topology>
    </subcellularLocation>
</comment>
<evidence type="ECO:0000256" key="2">
    <source>
        <dbReference type="ARBA" id="ARBA00022448"/>
    </source>
</evidence>
<feature type="domain" description="TonB-dependent receptor-like beta-barrel" evidence="11">
    <location>
        <begin position="347"/>
        <end position="908"/>
    </location>
</feature>
<keyword evidence="4 8" id="KW-0812">Transmembrane</keyword>
<dbReference type="Gene3D" id="2.170.130.10">
    <property type="entry name" value="TonB-dependent receptor, plug domain"/>
    <property type="match status" value="1"/>
</dbReference>
<dbReference type="RefSeq" id="WP_138233796.1">
    <property type="nucleotide sequence ID" value="NZ_CP185860.1"/>
</dbReference>
<dbReference type="SUPFAM" id="SSF56935">
    <property type="entry name" value="Porins"/>
    <property type="match status" value="1"/>
</dbReference>
<evidence type="ECO:0000256" key="4">
    <source>
        <dbReference type="ARBA" id="ARBA00022692"/>
    </source>
</evidence>
<dbReference type="InterPro" id="IPR012910">
    <property type="entry name" value="Plug_dom"/>
</dbReference>
<dbReference type="Pfam" id="PF00593">
    <property type="entry name" value="TonB_dep_Rec_b-barrel"/>
    <property type="match status" value="1"/>
</dbReference>
<keyword evidence="13" id="KW-0675">Receptor</keyword>
<evidence type="ECO:0000256" key="3">
    <source>
        <dbReference type="ARBA" id="ARBA00022452"/>
    </source>
</evidence>
<evidence type="ECO:0000256" key="7">
    <source>
        <dbReference type="ARBA" id="ARBA00023237"/>
    </source>
</evidence>
<dbReference type="InterPro" id="IPR039426">
    <property type="entry name" value="TonB-dep_rcpt-like"/>
</dbReference>
<comment type="caution">
    <text evidence="13">The sequence shown here is derived from an EMBL/GenBank/DDBJ whole genome shotgun (WGS) entry which is preliminary data.</text>
</comment>
<reference evidence="13 14" key="1">
    <citation type="submission" date="2019-05" db="EMBL/GenBank/DDBJ databases">
        <title>Microbulbifer harenosus sp. nov., an alginate-degrading bacterium isolated from coastal sand.</title>
        <authorList>
            <person name="Huang H."/>
            <person name="Mo K."/>
            <person name="Bao S."/>
        </authorList>
    </citation>
    <scope>NUCLEOTIDE SEQUENCE [LARGE SCALE GENOMIC DNA]</scope>
    <source>
        <strain evidence="13 14">HB161719</strain>
    </source>
</reference>
<dbReference type="EMBL" id="VANI01000001">
    <property type="protein sequence ID" value="TLM79910.1"/>
    <property type="molecule type" value="Genomic_DNA"/>
</dbReference>
<dbReference type="PANTHER" id="PTHR47234">
    <property type="match status" value="1"/>
</dbReference>
<evidence type="ECO:0000256" key="1">
    <source>
        <dbReference type="ARBA" id="ARBA00004571"/>
    </source>
</evidence>